<feature type="transmembrane region" description="Helical" evidence="7">
    <location>
        <begin position="309"/>
        <end position="332"/>
    </location>
</feature>
<evidence type="ECO:0000256" key="6">
    <source>
        <dbReference type="ARBA" id="ARBA00023136"/>
    </source>
</evidence>
<keyword evidence="10" id="KW-1185">Reference proteome</keyword>
<keyword evidence="6 7" id="KW-0472">Membrane</keyword>
<feature type="transmembrane region" description="Helical" evidence="7">
    <location>
        <begin position="286"/>
        <end position="303"/>
    </location>
</feature>
<feature type="transmembrane region" description="Helical" evidence="7">
    <location>
        <begin position="375"/>
        <end position="396"/>
    </location>
</feature>
<keyword evidence="4 7" id="KW-0812">Transmembrane</keyword>
<accession>A0A1M5ZLE9</accession>
<proteinExistence type="predicted"/>
<evidence type="ECO:0000256" key="4">
    <source>
        <dbReference type="ARBA" id="ARBA00022692"/>
    </source>
</evidence>
<dbReference type="InterPro" id="IPR036259">
    <property type="entry name" value="MFS_trans_sf"/>
</dbReference>
<keyword evidence="5 7" id="KW-1133">Transmembrane helix</keyword>
<feature type="transmembrane region" description="Helical" evidence="7">
    <location>
        <begin position="14"/>
        <end position="38"/>
    </location>
</feature>
<evidence type="ECO:0000256" key="7">
    <source>
        <dbReference type="SAM" id="Phobius"/>
    </source>
</evidence>
<dbReference type="PROSITE" id="PS50850">
    <property type="entry name" value="MFS"/>
    <property type="match status" value="1"/>
</dbReference>
<organism evidence="9 10">
    <name type="scientific">Butyrivibrio fibrisolvens DSM 3071</name>
    <dbReference type="NCBI Taxonomy" id="1121131"/>
    <lineage>
        <taxon>Bacteria</taxon>
        <taxon>Bacillati</taxon>
        <taxon>Bacillota</taxon>
        <taxon>Clostridia</taxon>
        <taxon>Lachnospirales</taxon>
        <taxon>Lachnospiraceae</taxon>
        <taxon>Butyrivibrio</taxon>
    </lineage>
</organism>
<keyword evidence="3" id="KW-1003">Cell membrane</keyword>
<dbReference type="InterPro" id="IPR050171">
    <property type="entry name" value="MFS_Transporters"/>
</dbReference>
<dbReference type="Gene3D" id="1.20.1250.20">
    <property type="entry name" value="MFS general substrate transporter like domains"/>
    <property type="match status" value="1"/>
</dbReference>
<evidence type="ECO:0000256" key="3">
    <source>
        <dbReference type="ARBA" id="ARBA00022475"/>
    </source>
</evidence>
<evidence type="ECO:0000313" key="9">
    <source>
        <dbReference type="EMBL" id="SHI25016.1"/>
    </source>
</evidence>
<protein>
    <submittedName>
        <fullName evidence="9">Predicted arabinose efflux permease, MFS family</fullName>
    </submittedName>
</protein>
<feature type="transmembrane region" description="Helical" evidence="7">
    <location>
        <begin position="344"/>
        <end position="363"/>
    </location>
</feature>
<dbReference type="RefSeq" id="WP_073388042.1">
    <property type="nucleotide sequence ID" value="NZ_FQXK01000020.1"/>
</dbReference>
<dbReference type="InterPro" id="IPR020846">
    <property type="entry name" value="MFS_dom"/>
</dbReference>
<dbReference type="Proteomes" id="UP000184278">
    <property type="component" value="Unassembled WGS sequence"/>
</dbReference>
<dbReference type="GO" id="GO:0022857">
    <property type="term" value="F:transmembrane transporter activity"/>
    <property type="evidence" value="ECO:0007669"/>
    <property type="project" value="InterPro"/>
</dbReference>
<dbReference type="InterPro" id="IPR011701">
    <property type="entry name" value="MFS"/>
</dbReference>
<evidence type="ECO:0000313" key="10">
    <source>
        <dbReference type="Proteomes" id="UP000184278"/>
    </source>
</evidence>
<name>A0A1M5ZLE9_BUTFI</name>
<feature type="transmembrane region" description="Helical" evidence="7">
    <location>
        <begin position="163"/>
        <end position="186"/>
    </location>
</feature>
<comment type="subcellular location">
    <subcellularLocation>
        <location evidence="1">Cell membrane</location>
        <topology evidence="1">Multi-pass membrane protein</topology>
    </subcellularLocation>
</comment>
<feature type="domain" description="Major facilitator superfamily (MFS) profile" evidence="8">
    <location>
        <begin position="13"/>
        <end position="398"/>
    </location>
</feature>
<dbReference type="Pfam" id="PF07690">
    <property type="entry name" value="MFS_1"/>
    <property type="match status" value="1"/>
</dbReference>
<dbReference type="GeneID" id="89510818"/>
<dbReference type="GO" id="GO:0005886">
    <property type="term" value="C:plasma membrane"/>
    <property type="evidence" value="ECO:0007669"/>
    <property type="project" value="UniProtKB-SubCell"/>
</dbReference>
<evidence type="ECO:0000256" key="1">
    <source>
        <dbReference type="ARBA" id="ARBA00004651"/>
    </source>
</evidence>
<evidence type="ECO:0000259" key="8">
    <source>
        <dbReference type="PROSITE" id="PS50850"/>
    </source>
</evidence>
<dbReference type="OrthoDB" id="9793283at2"/>
<feature type="transmembrane region" description="Helical" evidence="7">
    <location>
        <begin position="251"/>
        <end position="274"/>
    </location>
</feature>
<feature type="transmembrane region" description="Helical" evidence="7">
    <location>
        <begin position="44"/>
        <end position="67"/>
    </location>
</feature>
<dbReference type="EMBL" id="FQXK01000020">
    <property type="protein sequence ID" value="SHI25016.1"/>
    <property type="molecule type" value="Genomic_DNA"/>
</dbReference>
<dbReference type="STRING" id="1121131.SAMN02745229_02385"/>
<dbReference type="SUPFAM" id="SSF103473">
    <property type="entry name" value="MFS general substrate transporter"/>
    <property type="match status" value="1"/>
</dbReference>
<feature type="transmembrane region" description="Helical" evidence="7">
    <location>
        <begin position="218"/>
        <end position="239"/>
    </location>
</feature>
<dbReference type="PANTHER" id="PTHR23517">
    <property type="entry name" value="RESISTANCE PROTEIN MDTM, PUTATIVE-RELATED-RELATED"/>
    <property type="match status" value="1"/>
</dbReference>
<keyword evidence="2" id="KW-0813">Transport</keyword>
<evidence type="ECO:0000256" key="2">
    <source>
        <dbReference type="ARBA" id="ARBA00022448"/>
    </source>
</evidence>
<gene>
    <name evidence="9" type="ORF">SAMN02745229_02385</name>
</gene>
<dbReference type="AlphaFoldDB" id="A0A1M5ZLE9"/>
<reference evidence="10" key="1">
    <citation type="submission" date="2016-11" db="EMBL/GenBank/DDBJ databases">
        <authorList>
            <person name="Varghese N."/>
            <person name="Submissions S."/>
        </authorList>
    </citation>
    <scope>NUCLEOTIDE SEQUENCE [LARGE SCALE GENOMIC DNA]</scope>
    <source>
        <strain evidence="10">DSM 3071</strain>
    </source>
</reference>
<feature type="transmembrane region" description="Helical" evidence="7">
    <location>
        <begin position="79"/>
        <end position="110"/>
    </location>
</feature>
<sequence length="416" mass="45893">MKFLKQYKNLSKEIYVLFFGRIVTSMGSLIWPIMTLILKNKLGYSATTIATIDMVLAIIQLPLVMVGGKLADSANRKKIIVCCDMVTVICYFISGLIPLSFISVALFYIAGLFATIEGPSYDALVADLSDSDNREQAYSLQYLGMNLGLVLAPTLGGLLFESYLWLAFILTSVATFSSTLLILIFIKKLSVEKKHVSEYEEKKEGVGIFEILRERKILILYMAVSGFCALVYSEFNYLLPLHIENLYAAKGATIFGLLTSTNAIVVVVGTPLITSFLSKIIDVRKFLIGEVLIVTGLVSYTFSGRIISLYFVLMTVFTLGEIFCTIASAPYMTRRVPSTHWGRVNSAINIVCGAVTSIGNIYIGKIVDVYGYKHAWILVAAVGFVAITLLVVLNALDKKSFPLLYKSDEESETAES</sequence>
<evidence type="ECO:0000256" key="5">
    <source>
        <dbReference type="ARBA" id="ARBA00022989"/>
    </source>
</evidence>